<dbReference type="Proteomes" id="UP000886785">
    <property type="component" value="Unassembled WGS sequence"/>
</dbReference>
<reference evidence="3" key="2">
    <citation type="journal article" date="2021" name="PeerJ">
        <title>Extensive microbial diversity within the chicken gut microbiome revealed by metagenomics and culture.</title>
        <authorList>
            <person name="Gilroy R."/>
            <person name="Ravi A."/>
            <person name="Getino M."/>
            <person name="Pursley I."/>
            <person name="Horton D.L."/>
            <person name="Alikhan N.F."/>
            <person name="Baker D."/>
            <person name="Gharbi K."/>
            <person name="Hall N."/>
            <person name="Watson M."/>
            <person name="Adriaenssens E.M."/>
            <person name="Foster-Nyarko E."/>
            <person name="Jarju S."/>
            <person name="Secka A."/>
            <person name="Antonio M."/>
            <person name="Oren A."/>
            <person name="Chaudhuri R.R."/>
            <person name="La Ragione R."/>
            <person name="Hildebrand F."/>
            <person name="Pallen M.J."/>
        </authorList>
    </citation>
    <scope>NUCLEOTIDE SEQUENCE</scope>
    <source>
        <strain evidence="3">ChiSjej1B19-7085</strain>
    </source>
</reference>
<dbReference type="EMBL" id="DVHF01000144">
    <property type="protein sequence ID" value="HIR58211.1"/>
    <property type="molecule type" value="Genomic_DNA"/>
</dbReference>
<dbReference type="InterPro" id="IPR003790">
    <property type="entry name" value="GHL10"/>
</dbReference>
<dbReference type="Gene3D" id="3.20.20.80">
    <property type="entry name" value="Glycosidases"/>
    <property type="match status" value="1"/>
</dbReference>
<dbReference type="InterPro" id="IPR052177">
    <property type="entry name" value="Divisome_Glycosyl_Hydrolase"/>
</dbReference>
<proteinExistence type="predicted"/>
<keyword evidence="1" id="KW-0732">Signal</keyword>
<evidence type="ECO:0000313" key="4">
    <source>
        <dbReference type="Proteomes" id="UP000886785"/>
    </source>
</evidence>
<dbReference type="SUPFAM" id="SSF51445">
    <property type="entry name" value="(Trans)glycosidases"/>
    <property type="match status" value="1"/>
</dbReference>
<reference evidence="3" key="1">
    <citation type="submission" date="2020-10" db="EMBL/GenBank/DDBJ databases">
        <authorList>
            <person name="Gilroy R."/>
        </authorList>
    </citation>
    <scope>NUCLEOTIDE SEQUENCE</scope>
    <source>
        <strain evidence="3">ChiSjej1B19-7085</strain>
    </source>
</reference>
<dbReference type="InterPro" id="IPR017853">
    <property type="entry name" value="GH"/>
</dbReference>
<organism evidence="3 4">
    <name type="scientific">Candidatus Gallacutalibacter pullicola</name>
    <dbReference type="NCBI Taxonomy" id="2840830"/>
    <lineage>
        <taxon>Bacteria</taxon>
        <taxon>Bacillati</taxon>
        <taxon>Bacillota</taxon>
        <taxon>Clostridia</taxon>
        <taxon>Eubacteriales</taxon>
        <taxon>Candidatus Gallacutalibacter</taxon>
    </lineage>
</organism>
<name>A0A9D1DSH5_9FIRM</name>
<gene>
    <name evidence="3" type="ORF">IAA54_11160</name>
</gene>
<dbReference type="Pfam" id="PF02638">
    <property type="entry name" value="GHL10"/>
    <property type="match status" value="1"/>
</dbReference>
<accession>A0A9D1DSH5</accession>
<evidence type="ECO:0000259" key="2">
    <source>
        <dbReference type="Pfam" id="PF02638"/>
    </source>
</evidence>
<protein>
    <submittedName>
        <fullName evidence="3">Family 10 glycosylhydrolase</fullName>
    </submittedName>
</protein>
<dbReference type="AlphaFoldDB" id="A0A9D1DSH5"/>
<evidence type="ECO:0000313" key="3">
    <source>
        <dbReference type="EMBL" id="HIR58211.1"/>
    </source>
</evidence>
<dbReference type="PANTHER" id="PTHR43405">
    <property type="entry name" value="GLYCOSYL HYDROLASE DIGH"/>
    <property type="match status" value="1"/>
</dbReference>
<dbReference type="PANTHER" id="PTHR43405:SF1">
    <property type="entry name" value="GLYCOSYL HYDROLASE DIGH"/>
    <property type="match status" value="1"/>
</dbReference>
<comment type="caution">
    <text evidence="3">The sequence shown here is derived from an EMBL/GenBank/DDBJ whole genome shotgun (WGS) entry which is preliminary data.</text>
</comment>
<feature type="domain" description="Glycosyl hydrolase-like 10" evidence="2">
    <location>
        <begin position="102"/>
        <end position="399"/>
    </location>
</feature>
<evidence type="ECO:0000256" key="1">
    <source>
        <dbReference type="ARBA" id="ARBA00022729"/>
    </source>
</evidence>
<sequence>MAPGNIYDFRARLSGPGLNQENVRVYSSRTGIASVSRIAGTDKYRITGLREGTCYVKAEINGVHASIRVNVQNGVKQGGDSTRSISIIPYTSGETIPEQPEEMRAVWVPYMSLDMKGSSDKSEAAFQAKFDAIVARAKDAGMNTLIVHVRPFGDAMYPSDLFPWSHLLTGTQGQDPGYDPLAYMVKATHDAGMEFHAWVNPLRIQITGNPPSLSADNPYTQWINDASKPNWTMNFEGKKYYNPGVPEVRDYIVAGIEEIVRNYDVDGVQFDDYFYPTQGTSIDSVSYQASGSSLAQLDWRRDNINKLVSSVYSAIKAIDSSVVFGISPQANIQSDWNMGADVRTWSTQSGYLDYICPQIYFNFENTVMPFTETAQTWRNMVTNPNVKLYLGLALYKAGSDVDRGTWLKSDSIIADQIRLGRNINADGFMLYSWEYLAGSQTEKEMQNIKNVL</sequence>